<dbReference type="AlphaFoldDB" id="A0A6J6M389"/>
<organism evidence="1">
    <name type="scientific">freshwater metagenome</name>
    <dbReference type="NCBI Taxonomy" id="449393"/>
    <lineage>
        <taxon>unclassified sequences</taxon>
        <taxon>metagenomes</taxon>
        <taxon>ecological metagenomes</taxon>
    </lineage>
</organism>
<dbReference type="EMBL" id="CAEZWE010000115">
    <property type="protein sequence ID" value="CAB4667023.1"/>
    <property type="molecule type" value="Genomic_DNA"/>
</dbReference>
<accession>A0A6J6M389</accession>
<gene>
    <name evidence="1" type="ORF">UFOPK2169_01758</name>
</gene>
<sequence>MGLANPMSATTQMGIINCEALVETRSLVNARDKRLCSEGIVTLSHMIAMPIARPSSRIGIARVLERKASERVEVGSLARLLKSGDAFLSG</sequence>
<proteinExistence type="predicted"/>
<evidence type="ECO:0000313" key="1">
    <source>
        <dbReference type="EMBL" id="CAB4667023.1"/>
    </source>
</evidence>
<protein>
    <submittedName>
        <fullName evidence="1">Unannotated protein</fullName>
    </submittedName>
</protein>
<name>A0A6J6M389_9ZZZZ</name>
<reference evidence="1" key="1">
    <citation type="submission" date="2020-05" db="EMBL/GenBank/DDBJ databases">
        <authorList>
            <person name="Chiriac C."/>
            <person name="Salcher M."/>
            <person name="Ghai R."/>
            <person name="Kavagutti S V."/>
        </authorList>
    </citation>
    <scope>NUCLEOTIDE SEQUENCE</scope>
</reference>